<dbReference type="Proteomes" id="UP001157502">
    <property type="component" value="Chromosome 3"/>
</dbReference>
<proteinExistence type="predicted"/>
<sequence>MTTVEKRHSSRRGRGHRKHSSGGLSDASSGGSFPDETDREVSSLTDRAFRSLCIGEEAVYNDSDLGSSPSALKERHQAFNQEITVAPDCQLREKQVRDALQRTAQQSSSLSLRHCGQGGGEVGWEREQEGRLWAGQYGVEGQSYSGWEGHGEGRMEGRISATLRRSFTDLSQQEKTLREERLSFLSNGGSDPSWLQRRSRSRVSSLIKAFSSEGYSGGDGGVEGKLKEWHNECSWDKSTLMSIQRELSEFSTAYNHNFPTDRYPATGSFPQQTDPFPDGRNSLYPSEVSSFTATSSYLRSSQNKLSGKNSIFAHLNSTSNFFLHSEFSPFQPLWRDSNRYNFQQGNVGGFMSSADFPKWYDSPMYKELTLDEQFRGLRGFKETKTLETIAPPNPLRSNSTMLQKASAMEKHSDYEMAGHYPPWKRAQSVGSNRYPSLRPSTVSPIKEMSRRGQDAVGSRHEFQHSERVTTLTTEQSVTGLVDSSERSDSVDGGDNRVTSFSSKVTAAAQQAVVVSNTSNAHHITQLLTPVVHHLHDTESTPEGLQLAYDQPPGSGERERRGPTPEVKMASYKSKASGLLFNLKDNRKRVKSTYSPTKFKGMEVTGRSKSNLDGCEHRDTVIDMVTTVDIPAPHMSRERDPNAVCQPQTNPSIQPHTLQHLNYTNTSEAEAYRTVRSSQTRDEMVYHQEYQGNYSNRTQPGTRQNDPCGIPVTSHTVVDTNRAGGITANQTNDVNRTIERYSKGNGYEQVRGKQYGPGDASSQESCKQHVSNTTYQGRETFGANDRVSTDTRPWKGEIAALIENDKQSLHSRLAATMKRELKQNNDWSVVNGQEEKREPGKPYVPEERVHPAAEVLIRQNSHPYKEVLPVSGYTRKQNTLYGVRRSDEKCNRQMVKLKLKQIALRARVGKLLERTKQQTIIPKTLKSLVETKIAHRTFPHRLGVITLKRTYSMTPLPLWMDTLQRSNRLKINRWLKLNLFSLKRASLQVTPMPQLKPLAKAAPAFKMAM</sequence>
<name>A0ACC2HEG4_DALPE</name>
<protein>
    <submittedName>
        <fullName evidence="1">Uncharacterized protein</fullName>
    </submittedName>
</protein>
<evidence type="ECO:0000313" key="1">
    <source>
        <dbReference type="EMBL" id="KAJ8014050.1"/>
    </source>
</evidence>
<dbReference type="EMBL" id="CM055730">
    <property type="protein sequence ID" value="KAJ8014050.1"/>
    <property type="molecule type" value="Genomic_DNA"/>
</dbReference>
<reference evidence="1" key="1">
    <citation type="submission" date="2021-05" db="EMBL/GenBank/DDBJ databases">
        <authorList>
            <person name="Pan Q."/>
            <person name="Jouanno E."/>
            <person name="Zahm M."/>
            <person name="Klopp C."/>
            <person name="Cabau C."/>
            <person name="Louis A."/>
            <person name="Berthelot C."/>
            <person name="Parey E."/>
            <person name="Roest Crollius H."/>
            <person name="Montfort J."/>
            <person name="Robinson-Rechavi M."/>
            <person name="Bouchez O."/>
            <person name="Lampietro C."/>
            <person name="Lopez Roques C."/>
            <person name="Donnadieu C."/>
            <person name="Postlethwait J."/>
            <person name="Bobe J."/>
            <person name="Dillon D."/>
            <person name="Chandos A."/>
            <person name="von Hippel F."/>
            <person name="Guiguen Y."/>
        </authorList>
    </citation>
    <scope>NUCLEOTIDE SEQUENCE</scope>
    <source>
        <strain evidence="1">YG-Jan2019</strain>
    </source>
</reference>
<evidence type="ECO:0000313" key="2">
    <source>
        <dbReference type="Proteomes" id="UP001157502"/>
    </source>
</evidence>
<gene>
    <name evidence="1" type="ORF">DPEC_G00036230</name>
</gene>
<organism evidence="1 2">
    <name type="scientific">Dallia pectoralis</name>
    <name type="common">Alaska blackfish</name>
    <dbReference type="NCBI Taxonomy" id="75939"/>
    <lineage>
        <taxon>Eukaryota</taxon>
        <taxon>Metazoa</taxon>
        <taxon>Chordata</taxon>
        <taxon>Craniata</taxon>
        <taxon>Vertebrata</taxon>
        <taxon>Euteleostomi</taxon>
        <taxon>Actinopterygii</taxon>
        <taxon>Neopterygii</taxon>
        <taxon>Teleostei</taxon>
        <taxon>Protacanthopterygii</taxon>
        <taxon>Esociformes</taxon>
        <taxon>Umbridae</taxon>
        <taxon>Dallia</taxon>
    </lineage>
</organism>
<comment type="caution">
    <text evidence="1">The sequence shown here is derived from an EMBL/GenBank/DDBJ whole genome shotgun (WGS) entry which is preliminary data.</text>
</comment>
<keyword evidence="2" id="KW-1185">Reference proteome</keyword>
<accession>A0ACC2HEG4</accession>